<sequence>MDRCWFFLVLESDGCLKVKTIFLKDSIPERLDDVVKDKLSNFYLGSWMRTHISISVFVLFHELYPVKEASAVHVDRGGISQDFVSALQKMDLEDSLEEAHLLFQTNQLPLSTFTSVVSEATTRSSLTHFKPGTSSSTETYDIETTEESDLPISIAPSPLTLVTVFPPMSPTDSWGEPNNRDSVDVQSVPLQSLNLESNEEQTASHLPSKTDLQVSSVELTHAGDVSVKETGVNLSTHSSEVLEQSSSILSENTSLNHQASGSSTNTSQGLTRSCLVLDVPTKFPQPLADIHQVDHNSWLPTVKTQSENVHKKSSFRLCSGSSSSLDDADCYESVDSRKEFSNVLQSSSSSDSELEYKFDRQYSMKYNNLKISKSLKSVNTNSVLQTPNFLSTKRVVRPRMEHKRLRSEYINRFLNKESYIASSIPCDSNLFNIHELKDKVHEKNASSTCSSSAVSKRSDRHIRDIDVLEVAGVPFSYEDIVYSTNEQFRQLRATPGLTEEQLIAMSDARRRATNRQAAERCRRSKVAVRDELAERLAELRLQRQALNKRLIKARQRKQEARDTLTEEQNRLLHMLHDSNGCTLRPSDWRVHLTAEDEIVVVSVGQ</sequence>
<organism evidence="7 8">
    <name type="scientific">Trichobilharzia regenti</name>
    <name type="common">Nasal bird schistosome</name>
    <dbReference type="NCBI Taxonomy" id="157069"/>
    <lineage>
        <taxon>Eukaryota</taxon>
        <taxon>Metazoa</taxon>
        <taxon>Spiralia</taxon>
        <taxon>Lophotrochozoa</taxon>
        <taxon>Platyhelminthes</taxon>
        <taxon>Trematoda</taxon>
        <taxon>Digenea</taxon>
        <taxon>Strigeidida</taxon>
        <taxon>Schistosomatoidea</taxon>
        <taxon>Schistosomatidae</taxon>
        <taxon>Trichobilharzia</taxon>
    </lineage>
</organism>
<proteinExistence type="predicted"/>
<accession>A0AA85IYA2</accession>
<feature type="compositionally biased region" description="Polar residues" evidence="5">
    <location>
        <begin position="124"/>
        <end position="139"/>
    </location>
</feature>
<dbReference type="GO" id="GO:0003677">
    <property type="term" value="F:DNA binding"/>
    <property type="evidence" value="ECO:0007669"/>
    <property type="project" value="UniProtKB-KW"/>
</dbReference>
<feature type="domain" description="BZIP" evidence="6">
    <location>
        <begin position="509"/>
        <end position="567"/>
    </location>
</feature>
<evidence type="ECO:0000313" key="7">
    <source>
        <dbReference type="Proteomes" id="UP000050795"/>
    </source>
</evidence>
<keyword evidence="4" id="KW-0175">Coiled coil</keyword>
<dbReference type="SUPFAM" id="SSF47454">
    <property type="entry name" value="A DNA-binding domain in eukaryotic transcription factors"/>
    <property type="match status" value="1"/>
</dbReference>
<evidence type="ECO:0000256" key="4">
    <source>
        <dbReference type="SAM" id="Coils"/>
    </source>
</evidence>
<dbReference type="Pfam" id="PF03131">
    <property type="entry name" value="bZIP_Maf"/>
    <property type="match status" value="1"/>
</dbReference>
<dbReference type="WBParaSite" id="TREG1_11630.6">
    <property type="protein sequence ID" value="TREG1_11630.6"/>
    <property type="gene ID" value="TREG1_11630"/>
</dbReference>
<dbReference type="PROSITE" id="PS50217">
    <property type="entry name" value="BZIP"/>
    <property type="match status" value="1"/>
</dbReference>
<keyword evidence="1" id="KW-0805">Transcription regulation</keyword>
<evidence type="ECO:0000256" key="3">
    <source>
        <dbReference type="ARBA" id="ARBA00023163"/>
    </source>
</evidence>
<dbReference type="InterPro" id="IPR008917">
    <property type="entry name" value="TF_DNA-bd_sf"/>
</dbReference>
<feature type="region of interest" description="Disordered" evidence="5">
    <location>
        <begin position="124"/>
        <end position="148"/>
    </location>
</feature>
<protein>
    <recommendedName>
        <fullName evidence="6">BZIP domain-containing protein</fullName>
    </recommendedName>
</protein>
<keyword evidence="2" id="KW-0238">DNA-binding</keyword>
<keyword evidence="7" id="KW-1185">Reference proteome</keyword>
<dbReference type="GO" id="GO:0003700">
    <property type="term" value="F:DNA-binding transcription factor activity"/>
    <property type="evidence" value="ECO:0007669"/>
    <property type="project" value="InterPro"/>
</dbReference>
<name>A0AA85IYA2_TRIRE</name>
<dbReference type="InterPro" id="IPR004827">
    <property type="entry name" value="bZIP"/>
</dbReference>
<feature type="coiled-coil region" evidence="4">
    <location>
        <begin position="529"/>
        <end position="570"/>
    </location>
</feature>
<dbReference type="Gene3D" id="1.10.880.10">
    <property type="entry name" value="Transcription factor, Skn-1-like, DNA-binding domain"/>
    <property type="match status" value="1"/>
</dbReference>
<keyword evidence="3" id="KW-0804">Transcription</keyword>
<evidence type="ECO:0000259" key="6">
    <source>
        <dbReference type="PROSITE" id="PS50217"/>
    </source>
</evidence>
<dbReference type="AlphaFoldDB" id="A0AA85IYA2"/>
<evidence type="ECO:0000256" key="2">
    <source>
        <dbReference type="ARBA" id="ARBA00023125"/>
    </source>
</evidence>
<reference evidence="7" key="1">
    <citation type="submission" date="2022-06" db="EMBL/GenBank/DDBJ databases">
        <authorList>
            <person name="Berger JAMES D."/>
            <person name="Berger JAMES D."/>
        </authorList>
    </citation>
    <scope>NUCLEOTIDE SEQUENCE [LARGE SCALE GENOMIC DNA]</scope>
</reference>
<dbReference type="Proteomes" id="UP000050795">
    <property type="component" value="Unassembled WGS sequence"/>
</dbReference>
<dbReference type="InterPro" id="IPR004826">
    <property type="entry name" value="bZIP_Maf"/>
</dbReference>
<evidence type="ECO:0000256" key="5">
    <source>
        <dbReference type="SAM" id="MobiDB-lite"/>
    </source>
</evidence>
<evidence type="ECO:0000256" key="1">
    <source>
        <dbReference type="ARBA" id="ARBA00023015"/>
    </source>
</evidence>
<evidence type="ECO:0000313" key="8">
    <source>
        <dbReference type="WBParaSite" id="TREG1_11630.6"/>
    </source>
</evidence>
<dbReference type="CDD" id="cd14691">
    <property type="entry name" value="bZIP_XBP1"/>
    <property type="match status" value="1"/>
</dbReference>
<reference evidence="8" key="2">
    <citation type="submission" date="2023-11" db="UniProtKB">
        <authorList>
            <consortium name="WormBaseParasite"/>
        </authorList>
    </citation>
    <scope>IDENTIFICATION</scope>
</reference>